<dbReference type="KEGG" id="ccro:CMC5_013030"/>
<accession>A0A0K1E9C6</accession>
<evidence type="ECO:0000256" key="1">
    <source>
        <dbReference type="SAM" id="MobiDB-lite"/>
    </source>
</evidence>
<organism evidence="2 3">
    <name type="scientific">Chondromyces crocatus</name>
    <dbReference type="NCBI Taxonomy" id="52"/>
    <lineage>
        <taxon>Bacteria</taxon>
        <taxon>Pseudomonadati</taxon>
        <taxon>Myxococcota</taxon>
        <taxon>Polyangia</taxon>
        <taxon>Polyangiales</taxon>
        <taxon>Polyangiaceae</taxon>
        <taxon>Chondromyces</taxon>
    </lineage>
</organism>
<proteinExistence type="predicted"/>
<reference evidence="2 3" key="1">
    <citation type="submission" date="2015-07" db="EMBL/GenBank/DDBJ databases">
        <title>Genome analysis of myxobacterium Chondromyces crocatus Cm c5 reveals a high potential for natural compound synthesis and the genetic basis for the loss of fruiting body formation.</title>
        <authorList>
            <person name="Zaburannyi N."/>
            <person name="Bunk B."/>
            <person name="Maier J."/>
            <person name="Overmann J."/>
            <person name="Mueller R."/>
        </authorList>
    </citation>
    <scope>NUCLEOTIDE SEQUENCE [LARGE SCALE GENOMIC DNA]</scope>
    <source>
        <strain evidence="2 3">Cm c5</strain>
    </source>
</reference>
<evidence type="ECO:0000313" key="2">
    <source>
        <dbReference type="EMBL" id="AKT37173.1"/>
    </source>
</evidence>
<dbReference type="Proteomes" id="UP000067626">
    <property type="component" value="Chromosome"/>
</dbReference>
<dbReference type="EMBL" id="CP012159">
    <property type="protein sequence ID" value="AKT37173.1"/>
    <property type="molecule type" value="Genomic_DNA"/>
</dbReference>
<feature type="region of interest" description="Disordered" evidence="1">
    <location>
        <begin position="173"/>
        <end position="280"/>
    </location>
</feature>
<feature type="region of interest" description="Disordered" evidence="1">
    <location>
        <begin position="95"/>
        <end position="133"/>
    </location>
</feature>
<sequence>MRGRLAIPGAEAEGEVHPAIPAVEAAVPLASCQEALAFLPASRGAEGAVPLASRQREVALLASRRPRLPGGPRARAVADLGAVGLGARRAGLALRSVGPRGHLPRGSPPAGPRPSRSSATLQRWAPRKGNEGSVICASSPLLPESGLDRALECPPRARTCGLVRRAGRAMVSVDGPADAPTGCGRASNPSWWVRCDRGTRGEPQSGGAAERRSGEQEGKGSRNSGAPAMNARTVRRRGSTLPVTSAPSSPRPSFVLPARDERRTGRPPTSAPVARRGALE</sequence>
<protein>
    <submittedName>
        <fullName evidence="2">Uncharacterized protein</fullName>
    </submittedName>
</protein>
<dbReference type="STRING" id="52.CMC5_013030"/>
<keyword evidence="3" id="KW-1185">Reference proteome</keyword>
<name>A0A0K1E9C6_CHOCO</name>
<feature type="compositionally biased region" description="Basic and acidic residues" evidence="1">
    <location>
        <begin position="209"/>
        <end position="220"/>
    </location>
</feature>
<evidence type="ECO:0000313" key="3">
    <source>
        <dbReference type="Proteomes" id="UP000067626"/>
    </source>
</evidence>
<dbReference type="AlphaFoldDB" id="A0A0K1E9C6"/>
<gene>
    <name evidence="2" type="ORF">CMC5_013030</name>
</gene>